<reference evidence="1 2" key="1">
    <citation type="journal article" date="2023" name="Sci. Data">
        <title>Genome assembly of the Korean intertidal mud-creeper Batillaria attramentaria.</title>
        <authorList>
            <person name="Patra A.K."/>
            <person name="Ho P.T."/>
            <person name="Jun S."/>
            <person name="Lee S.J."/>
            <person name="Kim Y."/>
            <person name="Won Y.J."/>
        </authorList>
    </citation>
    <scope>NUCLEOTIDE SEQUENCE [LARGE SCALE GENOMIC DNA]</scope>
    <source>
        <strain evidence="1">Wonlab-2016</strain>
    </source>
</reference>
<comment type="caution">
    <text evidence="1">The sequence shown here is derived from an EMBL/GenBank/DDBJ whole genome shotgun (WGS) entry which is preliminary data.</text>
</comment>
<dbReference type="Proteomes" id="UP001519460">
    <property type="component" value="Unassembled WGS sequence"/>
</dbReference>
<name>A0ABD0JFH9_9CAEN</name>
<accession>A0ABD0JFH9</accession>
<proteinExistence type="predicted"/>
<gene>
    <name evidence="1" type="ORF">BaRGS_00035072</name>
</gene>
<organism evidence="1 2">
    <name type="scientific">Batillaria attramentaria</name>
    <dbReference type="NCBI Taxonomy" id="370345"/>
    <lineage>
        <taxon>Eukaryota</taxon>
        <taxon>Metazoa</taxon>
        <taxon>Spiralia</taxon>
        <taxon>Lophotrochozoa</taxon>
        <taxon>Mollusca</taxon>
        <taxon>Gastropoda</taxon>
        <taxon>Caenogastropoda</taxon>
        <taxon>Sorbeoconcha</taxon>
        <taxon>Cerithioidea</taxon>
        <taxon>Batillariidae</taxon>
        <taxon>Batillaria</taxon>
    </lineage>
</organism>
<protein>
    <submittedName>
        <fullName evidence="1">Uncharacterized protein</fullName>
    </submittedName>
</protein>
<evidence type="ECO:0000313" key="1">
    <source>
        <dbReference type="EMBL" id="KAK7473675.1"/>
    </source>
</evidence>
<sequence length="136" mass="15106">MHGGQEALVPSSQATCICRTGLVAKRCQWHCKQTRHLYTGGPGLFDLGQRTLQAFYALKPSQEPSNAVSNQTWPRTLSATLQPIESGLTKISERLNKEKACSVKQRNAITNANILMRPQKEVKARQVTLCVPSFRV</sequence>
<dbReference type="AlphaFoldDB" id="A0ABD0JFH9"/>
<dbReference type="EMBL" id="JACVVK020000461">
    <property type="protein sequence ID" value="KAK7473675.1"/>
    <property type="molecule type" value="Genomic_DNA"/>
</dbReference>
<keyword evidence="2" id="KW-1185">Reference proteome</keyword>
<evidence type="ECO:0000313" key="2">
    <source>
        <dbReference type="Proteomes" id="UP001519460"/>
    </source>
</evidence>